<dbReference type="InterPro" id="IPR028889">
    <property type="entry name" value="USP"/>
</dbReference>
<feature type="region of interest" description="Disordered" evidence="1">
    <location>
        <begin position="477"/>
        <end position="503"/>
    </location>
</feature>
<evidence type="ECO:0000313" key="3">
    <source>
        <dbReference type="EMBL" id="KAF8566880.1"/>
    </source>
</evidence>
<feature type="compositionally biased region" description="Polar residues" evidence="1">
    <location>
        <begin position="1875"/>
        <end position="1891"/>
    </location>
</feature>
<feature type="region of interest" description="Disordered" evidence="1">
    <location>
        <begin position="517"/>
        <end position="538"/>
    </location>
</feature>
<dbReference type="PROSITE" id="PS00972">
    <property type="entry name" value="USP_1"/>
    <property type="match status" value="1"/>
</dbReference>
<reference evidence="3 4" key="1">
    <citation type="submission" date="2019-07" db="EMBL/GenBank/DDBJ databases">
        <title>Annotation for the trematode Paragonimus westermani.</title>
        <authorList>
            <person name="Choi Y.-J."/>
        </authorList>
    </citation>
    <scope>NUCLEOTIDE SEQUENCE [LARGE SCALE GENOMIC DNA]</scope>
    <source>
        <strain evidence="3">180907_Pwestermani</strain>
    </source>
</reference>
<dbReference type="InterPro" id="IPR038765">
    <property type="entry name" value="Papain-like_cys_pep_sf"/>
</dbReference>
<dbReference type="GO" id="GO:0005829">
    <property type="term" value="C:cytosol"/>
    <property type="evidence" value="ECO:0007669"/>
    <property type="project" value="TreeGrafter"/>
</dbReference>
<protein>
    <recommendedName>
        <fullName evidence="2">USP domain-containing protein</fullName>
    </recommendedName>
</protein>
<accession>A0A8T0DGV5</accession>
<name>A0A8T0DGV5_9TREM</name>
<comment type="caution">
    <text evidence="3">The sequence shown here is derived from an EMBL/GenBank/DDBJ whole genome shotgun (WGS) entry which is preliminary data.</text>
</comment>
<proteinExistence type="predicted"/>
<dbReference type="InterPro" id="IPR018200">
    <property type="entry name" value="USP_CS"/>
</dbReference>
<feature type="compositionally biased region" description="Low complexity" evidence="1">
    <location>
        <begin position="653"/>
        <end position="678"/>
    </location>
</feature>
<feature type="compositionally biased region" description="Polar residues" evidence="1">
    <location>
        <begin position="556"/>
        <end position="567"/>
    </location>
</feature>
<sequence length="1905" mass="210972">MQLKHRRKIINLAVCDAHSNRTLVALVDGQMRVKNLLNLTKKQLNVQSDVDVNFLECKKFSNFNMDSKLVDVFRSEAETNSLMEVSVPLFTVSSNSSVNWDTIPVENRLHIFYNSPFNDNSNQANRSVSPGGDAQGDGDDSISDIGLHSILNESDFPTDGVIDQGSTSASGNQCLAIVPVGSTRAVVEYPNANQPGDFSGGASDLAPTAVFAGLINSGMTCYMNSLLQTLFMTPEFRNALYLWRFEGTSTEAVTSIPYQLQRLFVQLYTTKSTAVSTNGVTTSFGWRSADVTQQQDIHELCRVMFDALEKKLGTSAKPQGVVEGYGDPVSCMVDGNDPLVSQAPTHDLINRLYQGQRSDCVRCIVCNRVSCRMDTFLDIQVPLRPFDLNADPYESLETAFRALIKPERLDGSNQYYCSRCKTKRDAERVCVFHRMPYLLTLQLMRFTFDLTTLNRIKINDRFTFPLDRWDLSEFITTLPTGDSQPTDDEGEGSCGEEDGADYYPETENEYDHLAAKHDTSAASNSGTPSKTENLPNDVHRVVDDVSDEFEEMDTANGDSGVNSTITDSPYDAGSPTVGSPPASDKLDGSVDTNSEFVDNPTITAGLLSGFAFERAVASVVGKHALLMDSNVTDSLHTYPPHVDTDEDDGFGTGDARSACSSASTTNSSSANGTSSNCGREISDNQGSTACVKSGRPLNASCRSASQTDVTPTKDQMFVNKTRSEAPNDSQPPAIYELFSIMVHSGFINGGHYYAYIRSFTDGQWYCFNDKTVTRATQSDLEETFGSNQSSYTNRANAYFLMYRRVDPRVNETFLRPDQFPKHIREMMSAIQAEEADAERKRELELSICKFEAHTRAPSDHQTVQAVVSLYRDHTLQEAANIVRETLLPDYKDLSAPHCRIVQYATSSDSFGKSADYVLWHRPATGTAESQPMFCRPSPLEYSSKPSYDGDTSHRPSYEISGIPTPVCTAEPTAISSDPNSLVTVGEFCENKRHYPFKLWLEHRLHVPGSVGHLFPSQSSQITPWPSYEPKGITLHVARVDIVRNLVYPAEKIWLASSATVHHLMHNIWQLYTNQPYLCPTSSERVDDLSDSPLLLLSDRACTYGPCRTYASSLGLPDWSAVVYDNVDKTLADLFPDSVADLSNTYCYRKIYQARVYVDLGARFDEVVAEPPAAQQLKDGNIPANQSNVAKRGRWQIGLSLDQTIATACRLRRMASVIDEHLFHVEVSLELPSEEEVKLISLQRRLLHADLDSLNLDDIAASSTKLEPDDNDIVVVTKDLFEPMETAASGNHTSWSDWLVRTKNCLFGPFSSSNPSVTASNTSSVDSGCSLTAHHGSPVPTGLRCSSPFQSSRLSSPVSSRRRSNSQSQLDQLIKADQSLKSTSNISCSSSNIHVRRPTLLTTDLLAGMHVNEFSVPVGETAKTDLSTKSVDCCADCITLCKSQSSRLCLFELQLPEDSSFSPSRDRTNRRARVRLDKRLLVEHFKVNLANRLRLSPHSVHMDVCLQHRVLQKDFDQLQPSDTLQVTIDSKLEPGTMKLDLRVLDLTGLRIPTCAESTTEDRLSPVWPNTIPVLCHFHWTVDHILFVVASTLRSVYHMHISRSCLRLRKCGFGEPTPGPVLDAALSLSNFYNPHQCLMVQLLSDNPSHCSQMSPECVPKADASRTTLAALATTGYVFVRRWYPASLTFDSDWYEVVFPAGADRAVRWTILVNWICTHSGLTADRLSIARCNFPGVSHRRHMYSSTITSGPVLTWHSGASFDHLLSPVPNNGQVVYYKDIEEDCTHCDCGATCLSPNSDGHHASRTDGIESILSSDTFPCSQNFSLEPPVFGPELPCSQNYPGLTTSSSHDNMLTYTRSYDYEQPLRIYTAEDVLPSTSTRPCKGDQSSTTRPCTLRPAKPRESLTP</sequence>
<feature type="region of interest" description="Disordered" evidence="1">
    <location>
        <begin position="1875"/>
        <end position="1905"/>
    </location>
</feature>
<feature type="region of interest" description="Disordered" evidence="1">
    <location>
        <begin position="552"/>
        <end position="590"/>
    </location>
</feature>
<organism evidence="3 4">
    <name type="scientific">Paragonimus westermani</name>
    <dbReference type="NCBI Taxonomy" id="34504"/>
    <lineage>
        <taxon>Eukaryota</taxon>
        <taxon>Metazoa</taxon>
        <taxon>Spiralia</taxon>
        <taxon>Lophotrochozoa</taxon>
        <taxon>Platyhelminthes</taxon>
        <taxon>Trematoda</taxon>
        <taxon>Digenea</taxon>
        <taxon>Plagiorchiida</taxon>
        <taxon>Troglotremata</taxon>
        <taxon>Troglotrematidae</taxon>
        <taxon>Paragonimus</taxon>
    </lineage>
</organism>
<evidence type="ECO:0000256" key="1">
    <source>
        <dbReference type="SAM" id="MobiDB-lite"/>
    </source>
</evidence>
<dbReference type="GO" id="GO:0005634">
    <property type="term" value="C:nucleus"/>
    <property type="evidence" value="ECO:0007669"/>
    <property type="project" value="TreeGrafter"/>
</dbReference>
<evidence type="ECO:0000313" key="4">
    <source>
        <dbReference type="Proteomes" id="UP000699462"/>
    </source>
</evidence>
<feature type="domain" description="USP" evidence="2">
    <location>
        <begin position="212"/>
        <end position="805"/>
    </location>
</feature>
<dbReference type="OrthoDB" id="289038at2759"/>
<dbReference type="Gene3D" id="3.90.70.10">
    <property type="entry name" value="Cysteine proteinases"/>
    <property type="match status" value="2"/>
</dbReference>
<feature type="region of interest" description="Disordered" evidence="1">
    <location>
        <begin position="637"/>
        <end position="728"/>
    </location>
</feature>
<gene>
    <name evidence="3" type="ORF">P879_05875</name>
</gene>
<dbReference type="EMBL" id="JTDF01004499">
    <property type="protein sequence ID" value="KAF8566880.1"/>
    <property type="molecule type" value="Genomic_DNA"/>
</dbReference>
<feature type="compositionally biased region" description="Polar residues" evidence="1">
    <location>
        <begin position="520"/>
        <end position="534"/>
    </location>
</feature>
<dbReference type="Pfam" id="PF00443">
    <property type="entry name" value="UCH"/>
    <property type="match status" value="1"/>
</dbReference>
<dbReference type="GO" id="GO:0016579">
    <property type="term" value="P:protein deubiquitination"/>
    <property type="evidence" value="ECO:0007669"/>
    <property type="project" value="InterPro"/>
</dbReference>
<feature type="compositionally biased region" description="Low complexity" evidence="1">
    <location>
        <begin position="1345"/>
        <end position="1369"/>
    </location>
</feature>
<feature type="region of interest" description="Disordered" evidence="1">
    <location>
        <begin position="1341"/>
        <end position="1369"/>
    </location>
</feature>
<dbReference type="InterPro" id="IPR001394">
    <property type="entry name" value="Peptidase_C19_UCH"/>
</dbReference>
<evidence type="ECO:0000259" key="2">
    <source>
        <dbReference type="PROSITE" id="PS50235"/>
    </source>
</evidence>
<feature type="compositionally biased region" description="Polar residues" evidence="1">
    <location>
        <begin position="700"/>
        <end position="728"/>
    </location>
</feature>
<dbReference type="PROSITE" id="PS50235">
    <property type="entry name" value="USP_3"/>
    <property type="match status" value="1"/>
</dbReference>
<keyword evidence="4" id="KW-1185">Reference proteome</keyword>
<feature type="compositionally biased region" description="Acidic residues" evidence="1">
    <location>
        <begin position="485"/>
        <end position="503"/>
    </location>
</feature>
<dbReference type="PROSITE" id="PS00973">
    <property type="entry name" value="USP_2"/>
    <property type="match status" value="1"/>
</dbReference>
<dbReference type="PANTHER" id="PTHR24006">
    <property type="entry name" value="UBIQUITIN CARBOXYL-TERMINAL HYDROLASE"/>
    <property type="match status" value="1"/>
</dbReference>
<dbReference type="SUPFAM" id="SSF54001">
    <property type="entry name" value="Cysteine proteinases"/>
    <property type="match status" value="1"/>
</dbReference>
<dbReference type="InterPro" id="IPR050164">
    <property type="entry name" value="Peptidase_C19"/>
</dbReference>
<dbReference type="Proteomes" id="UP000699462">
    <property type="component" value="Unassembled WGS sequence"/>
</dbReference>
<dbReference type="GO" id="GO:0004843">
    <property type="term" value="F:cysteine-type deubiquitinase activity"/>
    <property type="evidence" value="ECO:0007669"/>
    <property type="project" value="InterPro"/>
</dbReference>
<dbReference type="PANTHER" id="PTHR24006:SF702">
    <property type="entry name" value="UBIQUITIN CARBOXYL-TERMINAL HYDROLASE 47"/>
    <property type="match status" value="1"/>
</dbReference>